<organism evidence="2 3">
    <name type="scientific">Serratia phage vB_Sru_IME250</name>
    <dbReference type="NCBI Taxonomy" id="1852640"/>
    <lineage>
        <taxon>Viruses</taxon>
        <taxon>Duplodnaviria</taxon>
        <taxon>Heunggongvirae</taxon>
        <taxon>Uroviricota</taxon>
        <taxon>Caudoviricetes</taxon>
        <taxon>Pantevenvirales</taxon>
        <taxon>Ackermannviridae</taxon>
        <taxon>Taipeivirus</taxon>
        <taxon>Taipeivirus IME250</taxon>
    </lineage>
</organism>
<dbReference type="EMBL" id="KX147096">
    <property type="protein sequence ID" value="ANM47265.1"/>
    <property type="molecule type" value="Genomic_DNA"/>
</dbReference>
<evidence type="ECO:0000313" key="1">
    <source>
        <dbReference type="EMBL" id="ANM47265.1"/>
    </source>
</evidence>
<accession>A0A1J0MG36</accession>
<name>A0A1J0MG36_9CAUD</name>
<evidence type="ECO:0000313" key="3">
    <source>
        <dbReference type="Proteomes" id="UP000230444"/>
    </source>
</evidence>
<sequence>METKVAIEEGDFKSALESMLEVVVRLCDDDHIRDVDDLTKLLNTIVHVRLDTGPFTIRELIKEGAGK</sequence>
<dbReference type="KEGG" id="vg:40092547"/>
<keyword evidence="4" id="KW-1185">Reference proteome</keyword>
<dbReference type="RefSeq" id="YP_009616066.1">
    <property type="nucleotide sequence ID" value="NC_042047.1"/>
</dbReference>
<reference evidence="2 3" key="1">
    <citation type="submission" date="2016-11" db="EMBL/GenBank/DDBJ databases">
        <title>Complete genome of the first virulent bacteriophage infecting the opportunist pathogen Serratia rubidaea.</title>
        <authorList>
            <person name="Xing S."/>
            <person name="Ma T."/>
            <person name="Zhang X."/>
            <person name="Huang Y."/>
            <person name="Mi Z."/>
            <person name="Sun Q."/>
            <person name="An X."/>
            <person name="Fan H."/>
            <person name="Wu S."/>
            <person name="Lin W."/>
            <person name="Tong Y."/>
        </authorList>
    </citation>
    <scope>NUCLEOTIDE SEQUENCE [LARGE SCALE GENOMIC DNA]</scope>
</reference>
<dbReference type="Proteomes" id="UP000230444">
    <property type="component" value="Segment"/>
</dbReference>
<evidence type="ECO:0000313" key="4">
    <source>
        <dbReference type="Proteomes" id="UP000231470"/>
    </source>
</evidence>
<dbReference type="EMBL" id="KY073123">
    <property type="protein sequence ID" value="APD20173.1"/>
    <property type="molecule type" value="Genomic_DNA"/>
</dbReference>
<evidence type="ECO:0000313" key="2">
    <source>
        <dbReference type="EMBL" id="APD20173.1"/>
    </source>
</evidence>
<dbReference type="GeneID" id="40092547"/>
<dbReference type="Proteomes" id="UP000231470">
    <property type="component" value="Segment"/>
</dbReference>
<protein>
    <submittedName>
        <fullName evidence="2">Uncharacterized protein</fullName>
    </submittedName>
</protein>
<proteinExistence type="predicted"/>
<reference evidence="1 4" key="2">
    <citation type="journal article" date="2017" name="Arch. Virol.">
        <title>First complete genome sequence of a virulent bacteriophage infecting the opportunistic pathogen Serratia rubidaea.</title>
        <authorList>
            <person name="Xing S."/>
            <person name="Ma T."/>
            <person name="Zhang X."/>
            <person name="Huang Y."/>
            <person name="Mi Z."/>
            <person name="Sun Q."/>
            <person name="An X."/>
            <person name="Fan H."/>
            <person name="Wu S."/>
            <person name="Wei L."/>
            <person name="Tong Y."/>
        </authorList>
    </citation>
    <scope>NUCLEOTIDE SEQUENCE [LARGE SCALE GENOMIC DNA]</scope>
</reference>